<dbReference type="SUPFAM" id="SSF74924">
    <property type="entry name" value="Cap-Gly domain"/>
    <property type="match status" value="1"/>
</dbReference>
<dbReference type="Gene3D" id="2.40.40.10">
    <property type="entry name" value="RlpA-like domain"/>
    <property type="match status" value="1"/>
</dbReference>
<dbReference type="CDD" id="cd22271">
    <property type="entry name" value="DPBB_EXP_N-like"/>
    <property type="match status" value="1"/>
</dbReference>
<organism evidence="12 13">
    <name type="scientific">[Myrmecia] bisecta</name>
    <dbReference type="NCBI Taxonomy" id="41462"/>
    <lineage>
        <taxon>Eukaryota</taxon>
        <taxon>Viridiplantae</taxon>
        <taxon>Chlorophyta</taxon>
        <taxon>core chlorophytes</taxon>
        <taxon>Trebouxiophyceae</taxon>
        <taxon>Trebouxiales</taxon>
        <taxon>Trebouxiaceae</taxon>
        <taxon>Myrmecia</taxon>
    </lineage>
</organism>
<name>A0AAW1QEF5_9CHLO</name>
<keyword evidence="4" id="KW-0134">Cell wall</keyword>
<accession>A0AAW1QEF5</accession>
<evidence type="ECO:0000313" key="13">
    <source>
        <dbReference type="Proteomes" id="UP001489004"/>
    </source>
</evidence>
<sequence>MAHIAFKVGARVQSADQAEQRGTVRYVGPVQGHSPAVYVGVEWDDAARGTGYGLQGTPLMQSLPGGLLGFQLLVAHLPGLTVVNGSEVARIRETAERMTIRHYHDADPKPERVQELISIHGIVLPFAKVSLECPTSANVGVRYFDSAPIQTTIKLTWTVRQLRAFLAKESGVRASKLRLFYLDTGLNFGAEEMRVDSVQLSRYNIRDGDEVLVDTVDPGHRVLTNPLAPSSRTIQHLPCLDTLIMQRSACWLLSLLCATIVLPNLCTAVTTLSDWIPGTSTLYGGAPDGVDPYSPSFGTKEGSCGYGMLDKSQFPYWSVAALPPNNRFFTAGPLNGCGQCFQIQCVNDGGQYAGRCNSDPNQRSVSVMISDTCRSCDTPDHLDMQALTFNKVAPMKSAKINMQYRRVECTPPADMKVNVMDSRGGKGWMRLVVEEAAGRASISNVFLKGPTSDWVAMTNRWGASWEISSAPGFPLDMRIVCDDGEEVTAVGALQSATKLGQTALGVQFTLNGGSGGSSGSPQDLQVFAGPPQGAAAPPSTAPPACSDVPPDSNWTCSQQKSFGSCSQGFMKDYCLKSCGVCQ</sequence>
<dbReference type="InterPro" id="IPR007117">
    <property type="entry name" value="Expansin_CBD"/>
</dbReference>
<comment type="similarity">
    <text evidence="3">Belongs to the expansin family. Expansin A subfamily.</text>
</comment>
<comment type="subcellular location">
    <subcellularLocation>
        <location evidence="1">Membrane</location>
        <topology evidence="1">Peripheral membrane protein</topology>
    </subcellularLocation>
    <subcellularLocation>
        <location evidence="2">Secreted</location>
        <location evidence="2">Cell wall</location>
    </subcellularLocation>
</comment>
<dbReference type="SMART" id="SM01052">
    <property type="entry name" value="CAP_GLY"/>
    <property type="match status" value="1"/>
</dbReference>
<dbReference type="Pfam" id="PF01357">
    <property type="entry name" value="Expansin_C"/>
    <property type="match status" value="1"/>
</dbReference>
<feature type="domain" description="Ubiquitin-like" evidence="8">
    <location>
        <begin position="137"/>
        <end position="220"/>
    </location>
</feature>
<dbReference type="InterPro" id="IPR000938">
    <property type="entry name" value="CAP-Gly_domain"/>
</dbReference>
<dbReference type="GO" id="GO:0016020">
    <property type="term" value="C:membrane"/>
    <property type="evidence" value="ECO:0007669"/>
    <property type="project" value="UniProtKB-SubCell"/>
</dbReference>
<dbReference type="InterPro" id="IPR029071">
    <property type="entry name" value="Ubiquitin-like_domsf"/>
</dbReference>
<dbReference type="PROSITE" id="PS50053">
    <property type="entry name" value="UBIQUITIN_2"/>
    <property type="match status" value="1"/>
</dbReference>
<dbReference type="Gene3D" id="3.10.20.90">
    <property type="entry name" value="Phosphatidylinositol 3-kinase Catalytic Subunit, Chain A, domain 1"/>
    <property type="match status" value="1"/>
</dbReference>
<keyword evidence="6" id="KW-0143">Chaperone</keyword>
<dbReference type="Proteomes" id="UP001489004">
    <property type="component" value="Unassembled WGS sequence"/>
</dbReference>
<dbReference type="PROSITE" id="PS51670">
    <property type="entry name" value="SHKT"/>
    <property type="match status" value="1"/>
</dbReference>
<proteinExistence type="inferred from homology"/>
<protein>
    <submittedName>
        <fullName evidence="12">Uncharacterized protein</fullName>
    </submittedName>
</protein>
<dbReference type="PROSITE" id="PS50843">
    <property type="entry name" value="EXPANSIN_CBD"/>
    <property type="match status" value="1"/>
</dbReference>
<evidence type="ECO:0000256" key="4">
    <source>
        <dbReference type="ARBA" id="ARBA00022512"/>
    </source>
</evidence>
<evidence type="ECO:0000259" key="8">
    <source>
        <dbReference type="PROSITE" id="PS50053"/>
    </source>
</evidence>
<dbReference type="SUPFAM" id="SSF54236">
    <property type="entry name" value="Ubiquitin-like"/>
    <property type="match status" value="1"/>
</dbReference>
<dbReference type="EMBL" id="JALJOR010000003">
    <property type="protein sequence ID" value="KAK9819790.1"/>
    <property type="molecule type" value="Genomic_DNA"/>
</dbReference>
<evidence type="ECO:0000256" key="5">
    <source>
        <dbReference type="ARBA" id="ARBA00023136"/>
    </source>
</evidence>
<evidence type="ECO:0000256" key="3">
    <source>
        <dbReference type="ARBA" id="ARBA00005392"/>
    </source>
</evidence>
<evidence type="ECO:0000313" key="12">
    <source>
        <dbReference type="EMBL" id="KAK9819790.1"/>
    </source>
</evidence>
<dbReference type="SUPFAM" id="SSF49590">
    <property type="entry name" value="PHL pollen allergen"/>
    <property type="match status" value="1"/>
</dbReference>
<dbReference type="InterPro" id="IPR009009">
    <property type="entry name" value="RlpA-like_DPBB"/>
</dbReference>
<keyword evidence="4" id="KW-0964">Secreted</keyword>
<dbReference type="InterPro" id="IPR036908">
    <property type="entry name" value="RlpA-like_sf"/>
</dbReference>
<evidence type="ECO:0000259" key="10">
    <source>
        <dbReference type="PROSITE" id="PS50843"/>
    </source>
</evidence>
<dbReference type="InterPro" id="IPR003582">
    <property type="entry name" value="ShKT_dom"/>
</dbReference>
<feature type="region of interest" description="Disordered" evidence="7">
    <location>
        <begin position="514"/>
        <end position="550"/>
    </location>
</feature>
<dbReference type="Gene3D" id="2.60.40.760">
    <property type="entry name" value="Expansin, cellulose-binding-like domain"/>
    <property type="match status" value="1"/>
</dbReference>
<dbReference type="SUPFAM" id="SSF50685">
    <property type="entry name" value="Barwin-like endoglucanases"/>
    <property type="match status" value="1"/>
</dbReference>
<dbReference type="GO" id="GO:0009664">
    <property type="term" value="P:plant-type cell wall organization"/>
    <property type="evidence" value="ECO:0007669"/>
    <property type="project" value="InterPro"/>
</dbReference>
<feature type="domain" description="ShKT" evidence="11">
    <location>
        <begin position="545"/>
        <end position="581"/>
    </location>
</feature>
<evidence type="ECO:0000256" key="1">
    <source>
        <dbReference type="ARBA" id="ARBA00004170"/>
    </source>
</evidence>
<evidence type="ECO:0000256" key="6">
    <source>
        <dbReference type="ARBA" id="ARBA00023186"/>
    </source>
</evidence>
<dbReference type="InterPro" id="IPR036859">
    <property type="entry name" value="CAP-Gly_dom_sf"/>
</dbReference>
<feature type="compositionally biased region" description="Low complexity" evidence="7">
    <location>
        <begin position="528"/>
        <end position="544"/>
    </location>
</feature>
<reference evidence="12 13" key="1">
    <citation type="journal article" date="2024" name="Nat. Commun.">
        <title>Phylogenomics reveals the evolutionary origins of lichenization in chlorophyte algae.</title>
        <authorList>
            <person name="Puginier C."/>
            <person name="Libourel C."/>
            <person name="Otte J."/>
            <person name="Skaloud P."/>
            <person name="Haon M."/>
            <person name="Grisel S."/>
            <person name="Petersen M."/>
            <person name="Berrin J.G."/>
            <person name="Delaux P.M."/>
            <person name="Dal Grande F."/>
            <person name="Keller J."/>
        </authorList>
    </citation>
    <scope>NUCLEOTIDE SEQUENCE [LARGE SCALE GENOMIC DNA]</scope>
    <source>
        <strain evidence="12 13">SAG 2043</strain>
    </source>
</reference>
<dbReference type="InterPro" id="IPR007112">
    <property type="entry name" value="Expansin/allergen_DPBB_dom"/>
</dbReference>
<feature type="domain" description="Expansin-like EG45" evidence="9">
    <location>
        <begin position="301"/>
        <end position="414"/>
    </location>
</feature>
<evidence type="ECO:0000256" key="2">
    <source>
        <dbReference type="ARBA" id="ARBA00004191"/>
    </source>
</evidence>
<keyword evidence="5" id="KW-0472">Membrane</keyword>
<dbReference type="AlphaFoldDB" id="A0AAW1QEF5"/>
<dbReference type="Pfam" id="PF01302">
    <property type="entry name" value="CAP_GLY"/>
    <property type="match status" value="1"/>
</dbReference>
<dbReference type="InterPro" id="IPR000626">
    <property type="entry name" value="Ubiquitin-like_dom"/>
</dbReference>
<dbReference type="InterPro" id="IPR002963">
    <property type="entry name" value="Expansin"/>
</dbReference>
<dbReference type="PROSITE" id="PS50842">
    <property type="entry name" value="EXPANSIN_EG45"/>
    <property type="match status" value="1"/>
</dbReference>
<evidence type="ECO:0000259" key="11">
    <source>
        <dbReference type="PROSITE" id="PS51670"/>
    </source>
</evidence>
<dbReference type="PANTHER" id="PTHR31867">
    <property type="entry name" value="EXPANSIN-A15"/>
    <property type="match status" value="1"/>
</dbReference>
<dbReference type="InterPro" id="IPR036749">
    <property type="entry name" value="Expansin_CBD_sf"/>
</dbReference>
<feature type="domain" description="Expansin-like CBD" evidence="10">
    <location>
        <begin position="427"/>
        <end position="505"/>
    </location>
</feature>
<dbReference type="Gene3D" id="2.30.30.190">
    <property type="entry name" value="CAP Gly-rich-like domain"/>
    <property type="match status" value="1"/>
</dbReference>
<evidence type="ECO:0000256" key="7">
    <source>
        <dbReference type="SAM" id="MobiDB-lite"/>
    </source>
</evidence>
<comment type="caution">
    <text evidence="12">The sequence shown here is derived from an EMBL/GenBank/DDBJ whole genome shotgun (WGS) entry which is preliminary data.</text>
</comment>
<keyword evidence="13" id="KW-1185">Reference proteome</keyword>
<evidence type="ECO:0000259" key="9">
    <source>
        <dbReference type="PROSITE" id="PS50842"/>
    </source>
</evidence>
<dbReference type="Pfam" id="PF03330">
    <property type="entry name" value="DPBB_1"/>
    <property type="match status" value="1"/>
</dbReference>
<gene>
    <name evidence="12" type="ORF">WJX72_002423</name>
</gene>